<dbReference type="AlphaFoldDB" id="A0A2Y9A4G2"/>
<protein>
    <submittedName>
        <fullName evidence="3">Holin-X, holin superfamily III</fullName>
    </submittedName>
    <submittedName>
        <fullName evidence="2">Putative superfamily III holin-X</fullName>
    </submittedName>
</protein>
<dbReference type="EMBL" id="QGDJ01000001">
    <property type="protein sequence ID" value="PWJ22050.1"/>
    <property type="molecule type" value="Genomic_DNA"/>
</dbReference>
<dbReference type="InterPro" id="IPR009937">
    <property type="entry name" value="Phage_holin_3_6"/>
</dbReference>
<organism evidence="3 5">
    <name type="scientific">Jannaschia seohaensis</name>
    <dbReference type="NCBI Taxonomy" id="475081"/>
    <lineage>
        <taxon>Bacteria</taxon>
        <taxon>Pseudomonadati</taxon>
        <taxon>Pseudomonadota</taxon>
        <taxon>Alphaproteobacteria</taxon>
        <taxon>Rhodobacterales</taxon>
        <taxon>Roseobacteraceae</taxon>
        <taxon>Jannaschia</taxon>
    </lineage>
</organism>
<dbReference type="Proteomes" id="UP000251571">
    <property type="component" value="Unassembled WGS sequence"/>
</dbReference>
<keyword evidence="1" id="KW-0472">Membrane</keyword>
<feature type="transmembrane region" description="Helical" evidence="1">
    <location>
        <begin position="87"/>
        <end position="105"/>
    </location>
</feature>
<keyword evidence="1" id="KW-0812">Transmembrane</keyword>
<sequence>MAKEDGTAASPETPREDVTLIKSILLHAHRLVRREIDLLKSEVSDRLAKAGMAIALIAGGAILALTGLDVLAAAAVTALIAAGLAGWLSSLIVAAFILAIAAVLIRMGVRTLKTLTFVPHNTFETLERDARVLKETIKHDG</sequence>
<keyword evidence="4" id="KW-1185">Reference proteome</keyword>
<accession>A0A2Y9A4G2</accession>
<evidence type="ECO:0000313" key="5">
    <source>
        <dbReference type="Proteomes" id="UP000251571"/>
    </source>
</evidence>
<gene>
    <name evidence="2" type="ORF">BCF38_101459</name>
    <name evidence="3" type="ORF">SAMN05421539_101459</name>
</gene>
<evidence type="ECO:0000313" key="3">
    <source>
        <dbReference type="EMBL" id="SSA38328.1"/>
    </source>
</evidence>
<dbReference type="Pfam" id="PF07332">
    <property type="entry name" value="Phage_holin_3_6"/>
    <property type="match status" value="1"/>
</dbReference>
<dbReference type="Proteomes" id="UP000245839">
    <property type="component" value="Unassembled WGS sequence"/>
</dbReference>
<evidence type="ECO:0000256" key="1">
    <source>
        <dbReference type="SAM" id="Phobius"/>
    </source>
</evidence>
<proteinExistence type="predicted"/>
<evidence type="ECO:0000313" key="2">
    <source>
        <dbReference type="EMBL" id="PWJ22050.1"/>
    </source>
</evidence>
<reference evidence="2 4" key="2">
    <citation type="submission" date="2018-03" db="EMBL/GenBank/DDBJ databases">
        <title>Genomic Encyclopedia of Archaeal and Bacterial Type Strains, Phase II (KMG-II): from individual species to whole genera.</title>
        <authorList>
            <person name="Goeker M."/>
        </authorList>
    </citation>
    <scope>NUCLEOTIDE SEQUENCE [LARGE SCALE GENOMIC DNA]</scope>
    <source>
        <strain evidence="2 4">DSM 25227</strain>
    </source>
</reference>
<keyword evidence="1" id="KW-1133">Transmembrane helix</keyword>
<dbReference type="OrthoDB" id="7865288at2"/>
<reference evidence="3 5" key="1">
    <citation type="submission" date="2016-10" db="EMBL/GenBank/DDBJ databases">
        <authorList>
            <person name="Cai Z."/>
        </authorList>
    </citation>
    <scope>NUCLEOTIDE SEQUENCE [LARGE SCALE GENOMIC DNA]</scope>
    <source>
        <strain evidence="3 5">DSM 25227</strain>
    </source>
</reference>
<name>A0A2Y9A4G2_9RHOB</name>
<evidence type="ECO:0000313" key="4">
    <source>
        <dbReference type="Proteomes" id="UP000245839"/>
    </source>
</evidence>
<feature type="transmembrane region" description="Helical" evidence="1">
    <location>
        <begin position="54"/>
        <end position="81"/>
    </location>
</feature>
<dbReference type="EMBL" id="UETC01000001">
    <property type="protein sequence ID" value="SSA38328.1"/>
    <property type="molecule type" value="Genomic_DNA"/>
</dbReference>
<dbReference type="RefSeq" id="WP_109562643.1">
    <property type="nucleotide sequence ID" value="NZ_QGDJ01000001.1"/>
</dbReference>